<sequence>MSQPDPSPLPKASFTIRPAVPGDTTTIANLIRELAIYEKLDQFAKATAADFHRNLFGPRPFAEVLIAEVGGQPVGLALFFHTFSTFRGQPGIYLEDLFVQPEHRGKGIGKALLGSLAKLARERGCGRLEWAVLDWNEPAIGFYKSLGAGPLDEWITYRIADEALDRLANEAPEA</sequence>
<gene>
    <name evidence="4" type="ORF">PZE19_21470</name>
</gene>
<accession>A0ABT6FFS0</accession>
<name>A0ABT6FFS0_9BACT</name>
<keyword evidence="5" id="KW-1185">Reference proteome</keyword>
<dbReference type="Pfam" id="PF00583">
    <property type="entry name" value="Acetyltransf_1"/>
    <property type="match status" value="1"/>
</dbReference>
<comment type="caution">
    <text evidence="4">The sequence shown here is derived from an EMBL/GenBank/DDBJ whole genome shotgun (WGS) entry which is preliminary data.</text>
</comment>
<dbReference type="InterPro" id="IPR051016">
    <property type="entry name" value="Diverse_Substrate_AcTransf"/>
</dbReference>
<evidence type="ECO:0000313" key="5">
    <source>
        <dbReference type="Proteomes" id="UP001216907"/>
    </source>
</evidence>
<organism evidence="4 5">
    <name type="scientific">Paludisphaera mucosa</name>
    <dbReference type="NCBI Taxonomy" id="3030827"/>
    <lineage>
        <taxon>Bacteria</taxon>
        <taxon>Pseudomonadati</taxon>
        <taxon>Planctomycetota</taxon>
        <taxon>Planctomycetia</taxon>
        <taxon>Isosphaerales</taxon>
        <taxon>Isosphaeraceae</taxon>
        <taxon>Paludisphaera</taxon>
    </lineage>
</organism>
<dbReference type="SUPFAM" id="SSF55729">
    <property type="entry name" value="Acyl-CoA N-acyltransferases (Nat)"/>
    <property type="match status" value="1"/>
</dbReference>
<dbReference type="PROSITE" id="PS51186">
    <property type="entry name" value="GNAT"/>
    <property type="match status" value="1"/>
</dbReference>
<proteinExistence type="predicted"/>
<protein>
    <submittedName>
        <fullName evidence="4">GNAT family N-acetyltransferase</fullName>
    </submittedName>
</protein>
<evidence type="ECO:0000259" key="3">
    <source>
        <dbReference type="PROSITE" id="PS51186"/>
    </source>
</evidence>
<dbReference type="InterPro" id="IPR000182">
    <property type="entry name" value="GNAT_dom"/>
</dbReference>
<reference evidence="4 5" key="1">
    <citation type="submission" date="2023-03" db="EMBL/GenBank/DDBJ databases">
        <title>Paludisphaera mucosa sp. nov. a novel planctomycete from northern fen.</title>
        <authorList>
            <person name="Ivanova A."/>
        </authorList>
    </citation>
    <scope>NUCLEOTIDE SEQUENCE [LARGE SCALE GENOMIC DNA]</scope>
    <source>
        <strain evidence="4 5">Pla2</strain>
    </source>
</reference>
<dbReference type="PANTHER" id="PTHR10545">
    <property type="entry name" value="DIAMINE N-ACETYLTRANSFERASE"/>
    <property type="match status" value="1"/>
</dbReference>
<dbReference type="CDD" id="cd04301">
    <property type="entry name" value="NAT_SF"/>
    <property type="match status" value="1"/>
</dbReference>
<keyword evidence="1" id="KW-0808">Transferase</keyword>
<evidence type="ECO:0000256" key="1">
    <source>
        <dbReference type="ARBA" id="ARBA00022679"/>
    </source>
</evidence>
<dbReference type="Proteomes" id="UP001216907">
    <property type="component" value="Unassembled WGS sequence"/>
</dbReference>
<evidence type="ECO:0000313" key="4">
    <source>
        <dbReference type="EMBL" id="MDG3006349.1"/>
    </source>
</evidence>
<dbReference type="EMBL" id="JARRAG010000002">
    <property type="protein sequence ID" value="MDG3006349.1"/>
    <property type="molecule type" value="Genomic_DNA"/>
</dbReference>
<dbReference type="RefSeq" id="WP_277862649.1">
    <property type="nucleotide sequence ID" value="NZ_JARRAG010000002.1"/>
</dbReference>
<dbReference type="PANTHER" id="PTHR10545:SF29">
    <property type="entry name" value="GH14572P-RELATED"/>
    <property type="match status" value="1"/>
</dbReference>
<keyword evidence="2" id="KW-0012">Acyltransferase</keyword>
<dbReference type="InterPro" id="IPR016181">
    <property type="entry name" value="Acyl_CoA_acyltransferase"/>
</dbReference>
<feature type="domain" description="N-acetyltransferase" evidence="3">
    <location>
        <begin position="14"/>
        <end position="170"/>
    </location>
</feature>
<evidence type="ECO:0000256" key="2">
    <source>
        <dbReference type="ARBA" id="ARBA00023315"/>
    </source>
</evidence>
<dbReference type="Gene3D" id="3.40.630.30">
    <property type="match status" value="1"/>
</dbReference>